<keyword evidence="1" id="KW-0472">Membrane</keyword>
<gene>
    <name evidence="3" type="ORF">GCM10009332_13780</name>
</gene>
<dbReference type="PANTHER" id="PTHR34473">
    <property type="entry name" value="UPF0699 TRANSMEMBRANE PROTEIN YDBS"/>
    <property type="match status" value="1"/>
</dbReference>
<evidence type="ECO:0000256" key="1">
    <source>
        <dbReference type="SAM" id="Phobius"/>
    </source>
</evidence>
<keyword evidence="1" id="KW-0812">Transmembrane</keyword>
<keyword evidence="1" id="KW-1133">Transmembrane helix</keyword>
<accession>A0A917JMJ0</accession>
<dbReference type="InterPro" id="IPR005182">
    <property type="entry name" value="YdbS-like_PH"/>
</dbReference>
<comment type="caution">
    <text evidence="3">The sequence shown here is derived from an EMBL/GenBank/DDBJ whole genome shotgun (WGS) entry which is preliminary data.</text>
</comment>
<reference evidence="3" key="1">
    <citation type="journal article" date="2014" name="Int. J. Syst. Evol. Microbiol.">
        <title>Complete genome sequence of Corynebacterium casei LMG S-19264T (=DSM 44701T), isolated from a smear-ripened cheese.</title>
        <authorList>
            <consortium name="US DOE Joint Genome Institute (JGI-PGF)"/>
            <person name="Walter F."/>
            <person name="Albersmeier A."/>
            <person name="Kalinowski J."/>
            <person name="Ruckert C."/>
        </authorList>
    </citation>
    <scope>NUCLEOTIDE SEQUENCE</scope>
    <source>
        <strain evidence="3">JCM 30804</strain>
    </source>
</reference>
<name>A0A917JMJ0_9GAMM</name>
<keyword evidence="4" id="KW-1185">Reference proteome</keyword>
<dbReference type="AlphaFoldDB" id="A0A917JMJ0"/>
<feature type="domain" description="YdbS-like PH" evidence="2">
    <location>
        <begin position="110"/>
        <end position="179"/>
    </location>
</feature>
<proteinExistence type="predicted"/>
<sequence>MTSDNQRPPQRNEQATAQVDHTILSTRQWQGFDQVQLTPVDPRYSSALALEHLFLAIVVLTIATLVTMVILGLPTMLVLSIVSGLFIMLIITGFVRQAQSKRLAFGVCQHELLLQKGIIWQQRISLPYTRLQHVSLSQGPIERRFQLSTLKCFSAGSGSAEIDLPGLEKSQAEQLRQHLLTQAGLVADNVDTESEGITDGQ</sequence>
<feature type="transmembrane region" description="Helical" evidence="1">
    <location>
        <begin position="77"/>
        <end position="95"/>
    </location>
</feature>
<organism evidence="3 4">
    <name type="scientific">Shewanella gelidii</name>
    <dbReference type="NCBI Taxonomy" id="1642821"/>
    <lineage>
        <taxon>Bacteria</taxon>
        <taxon>Pseudomonadati</taxon>
        <taxon>Pseudomonadota</taxon>
        <taxon>Gammaproteobacteria</taxon>
        <taxon>Alteromonadales</taxon>
        <taxon>Shewanellaceae</taxon>
        <taxon>Shewanella</taxon>
    </lineage>
</organism>
<protein>
    <recommendedName>
        <fullName evidence="2">YdbS-like PH domain-containing protein</fullName>
    </recommendedName>
</protein>
<evidence type="ECO:0000259" key="2">
    <source>
        <dbReference type="Pfam" id="PF03703"/>
    </source>
</evidence>
<evidence type="ECO:0000313" key="4">
    <source>
        <dbReference type="Proteomes" id="UP000613743"/>
    </source>
</evidence>
<dbReference type="RefSeq" id="WP_188919256.1">
    <property type="nucleotide sequence ID" value="NZ_BMPZ01000003.1"/>
</dbReference>
<reference evidence="3" key="2">
    <citation type="submission" date="2020-09" db="EMBL/GenBank/DDBJ databases">
        <authorList>
            <person name="Sun Q."/>
            <person name="Ohkuma M."/>
        </authorList>
    </citation>
    <scope>NUCLEOTIDE SEQUENCE</scope>
    <source>
        <strain evidence="3">JCM 30804</strain>
    </source>
</reference>
<feature type="transmembrane region" description="Helical" evidence="1">
    <location>
        <begin position="53"/>
        <end position="71"/>
    </location>
</feature>
<dbReference type="PANTHER" id="PTHR34473:SF3">
    <property type="entry name" value="TRANSMEMBRANE PROTEIN-RELATED"/>
    <property type="match status" value="1"/>
</dbReference>
<dbReference type="Proteomes" id="UP000613743">
    <property type="component" value="Unassembled WGS sequence"/>
</dbReference>
<dbReference type="EMBL" id="BMPZ01000003">
    <property type="protein sequence ID" value="GGI77651.1"/>
    <property type="molecule type" value="Genomic_DNA"/>
</dbReference>
<dbReference type="Pfam" id="PF03703">
    <property type="entry name" value="bPH_2"/>
    <property type="match status" value="1"/>
</dbReference>
<evidence type="ECO:0000313" key="3">
    <source>
        <dbReference type="EMBL" id="GGI77651.1"/>
    </source>
</evidence>